<dbReference type="EC" id="6.3.2.2" evidence="8"/>
<evidence type="ECO:0000256" key="5">
    <source>
        <dbReference type="ARBA" id="ARBA00022741"/>
    </source>
</evidence>
<accession>A0ABU2E5X4</accession>
<dbReference type="Proteomes" id="UP001248067">
    <property type="component" value="Unassembled WGS sequence"/>
</dbReference>
<keyword evidence="3 8" id="KW-0436">Ligase</keyword>
<dbReference type="Gene3D" id="3.30.590.20">
    <property type="match status" value="1"/>
</dbReference>
<dbReference type="InterPro" id="IPR007370">
    <property type="entry name" value="Glu_cys_ligase"/>
</dbReference>
<dbReference type="PANTHER" id="PTHR38761:SF1">
    <property type="entry name" value="GLUTAMATE--CYSTEINE LIGASE"/>
    <property type="match status" value="1"/>
</dbReference>
<evidence type="ECO:0000313" key="11">
    <source>
        <dbReference type="EMBL" id="MDR8755114.1"/>
    </source>
</evidence>
<evidence type="ECO:0000313" key="12">
    <source>
        <dbReference type="Proteomes" id="UP001248067"/>
    </source>
</evidence>
<reference evidence="11 12" key="1">
    <citation type="submission" date="2019-06" db="EMBL/GenBank/DDBJ databases">
        <title>Evolution of Burkholderia multivorans in the lungs of Cystic Fibrosis patients.</title>
        <authorList>
            <person name="Moreira L.M."/>
        </authorList>
    </citation>
    <scope>NUCLEOTIDE SEQUENCE [LARGE SCALE GENOMIC DNA]</scope>
    <source>
        <strain evidence="11 12">VC13239</strain>
    </source>
</reference>
<dbReference type="HAMAP" id="MF_00578">
    <property type="entry name" value="Glu_cys_ligase"/>
    <property type="match status" value="1"/>
</dbReference>
<dbReference type="NCBIfam" id="TIGR01434">
    <property type="entry name" value="glu_cys_ligase"/>
    <property type="match status" value="1"/>
</dbReference>
<evidence type="ECO:0000256" key="7">
    <source>
        <dbReference type="ARBA" id="ARBA00048819"/>
    </source>
</evidence>
<gene>
    <name evidence="11" type="primary">gshA_1</name>
    <name evidence="8" type="synonym">gshA</name>
    <name evidence="11" type="ORF">FEQ00_03543</name>
</gene>
<evidence type="ECO:0000259" key="10">
    <source>
        <dbReference type="Pfam" id="PF04262"/>
    </source>
</evidence>
<keyword evidence="12" id="KW-1185">Reference proteome</keyword>
<evidence type="ECO:0000256" key="9">
    <source>
        <dbReference type="RuleBase" id="RU004391"/>
    </source>
</evidence>
<dbReference type="GO" id="GO:0004357">
    <property type="term" value="F:glutamate-cysteine ligase activity"/>
    <property type="evidence" value="ECO:0007669"/>
    <property type="project" value="UniProtKB-EC"/>
</dbReference>
<evidence type="ECO:0000256" key="8">
    <source>
        <dbReference type="HAMAP-Rule" id="MF_00578"/>
    </source>
</evidence>
<proteinExistence type="inferred from homology"/>
<dbReference type="Pfam" id="PF04262">
    <property type="entry name" value="Glu_cys_ligase"/>
    <property type="match status" value="1"/>
</dbReference>
<keyword evidence="5 8" id="KW-0547">Nucleotide-binding</keyword>
<dbReference type="SUPFAM" id="SSF55931">
    <property type="entry name" value="Glutamine synthetase/guanido kinase"/>
    <property type="match status" value="1"/>
</dbReference>
<comment type="caution">
    <text evidence="11">The sequence shown here is derived from an EMBL/GenBank/DDBJ whole genome shotgun (WGS) entry which is preliminary data.</text>
</comment>
<dbReference type="InterPro" id="IPR014746">
    <property type="entry name" value="Gln_synth/guanido_kin_cat_dom"/>
</dbReference>
<evidence type="ECO:0000256" key="4">
    <source>
        <dbReference type="ARBA" id="ARBA00022684"/>
    </source>
</evidence>
<protein>
    <recommendedName>
        <fullName evidence="8">Glutamate--cysteine ligase</fullName>
        <ecNumber evidence="8">6.3.2.2</ecNumber>
    </recommendedName>
    <alternativeName>
        <fullName evidence="8">Gamma-ECS</fullName>
        <shortName evidence="8">GCS</shortName>
    </alternativeName>
    <alternativeName>
        <fullName evidence="8">Gamma-glutamylcysteine synthetase</fullName>
    </alternativeName>
</protein>
<comment type="pathway">
    <text evidence="1 8 9">Sulfur metabolism; glutathione biosynthesis; glutathione from L-cysteine and L-glutamate: step 1/2.</text>
</comment>
<sequence>MYSAPLRPGLDVLRDHIHLFNACHRGVERECLRVTGDGHLSLSPHPGGLGAALTHPQITTDYSESLLEFITPALADPVRTLESLDDLHRSTYANLGDEFLWSSSMPCALPAEEEIPIAMYGTSNTGRLKHVYRKGLALRYGRTMQCIAGIHYNFSLPQAIWPLLGGGNRRERTDRDLKSWVYMGLIRNFHRYNWLLLYLFGASPAVNADFLRGRRHELERLDGETLYLPHATSLRMSDLGYQSHAQSSLAPCYDSLTGYIDALVMAMGTPYPLYGQIGTHRGAEWVQLNTNILQSENEFYSNIRPKRVARAGERPVEALKDQGVEYVEVRSLDINPFLPLGIDESQAHFLDAFLLFCALRESPLLRDGEFAQGVANGLTVAREGRRPGLVLQRGAQSVYLKDWSNELLADIAPLAEMLDCAKGGGSHRQALAAQSAKVNDPSLTPSSMMLATMSERGVSFNRFAMDQSRLHAESFRKRPLPADRLMAFRALADASRAEQARLEKEQASGFDAFVGAFQGSLLSLSGDHATLI</sequence>
<comment type="catalytic activity">
    <reaction evidence="7 8 9">
        <text>L-cysteine + L-glutamate + ATP = gamma-L-glutamyl-L-cysteine + ADP + phosphate + H(+)</text>
        <dbReference type="Rhea" id="RHEA:13285"/>
        <dbReference type="ChEBI" id="CHEBI:15378"/>
        <dbReference type="ChEBI" id="CHEBI:29985"/>
        <dbReference type="ChEBI" id="CHEBI:30616"/>
        <dbReference type="ChEBI" id="CHEBI:35235"/>
        <dbReference type="ChEBI" id="CHEBI:43474"/>
        <dbReference type="ChEBI" id="CHEBI:58173"/>
        <dbReference type="ChEBI" id="CHEBI:456216"/>
        <dbReference type="EC" id="6.3.2.2"/>
    </reaction>
</comment>
<dbReference type="InterPro" id="IPR006334">
    <property type="entry name" value="Glut_cys_ligase"/>
</dbReference>
<keyword evidence="6 8" id="KW-0067">ATP-binding</keyword>
<feature type="domain" description="Glutamate--cysteine ligase" evidence="10">
    <location>
        <begin position="16"/>
        <end position="376"/>
    </location>
</feature>
<dbReference type="PANTHER" id="PTHR38761">
    <property type="entry name" value="GLUTAMATE--CYSTEINE LIGASE"/>
    <property type="match status" value="1"/>
</dbReference>
<evidence type="ECO:0000256" key="1">
    <source>
        <dbReference type="ARBA" id="ARBA00005006"/>
    </source>
</evidence>
<evidence type="ECO:0000256" key="3">
    <source>
        <dbReference type="ARBA" id="ARBA00022598"/>
    </source>
</evidence>
<organism evidence="11 12">
    <name type="scientific">Burkholderia pseudomultivorans</name>
    <dbReference type="NCBI Taxonomy" id="1207504"/>
    <lineage>
        <taxon>Bacteria</taxon>
        <taxon>Pseudomonadati</taxon>
        <taxon>Pseudomonadota</taxon>
        <taxon>Betaproteobacteria</taxon>
        <taxon>Burkholderiales</taxon>
        <taxon>Burkholderiaceae</taxon>
        <taxon>Burkholderia</taxon>
        <taxon>Burkholderia cepacia complex</taxon>
    </lineage>
</organism>
<name>A0ABU2E5X4_9BURK</name>
<evidence type="ECO:0000256" key="6">
    <source>
        <dbReference type="ARBA" id="ARBA00022840"/>
    </source>
</evidence>
<keyword evidence="4 8" id="KW-0317">Glutathione biosynthesis</keyword>
<dbReference type="EMBL" id="VJSY01000025">
    <property type="protein sequence ID" value="MDR8755114.1"/>
    <property type="molecule type" value="Genomic_DNA"/>
</dbReference>
<comment type="similarity">
    <text evidence="2 8">Belongs to the glutamate--cysteine ligase type 1 family. Type 1 subfamily.</text>
</comment>
<evidence type="ECO:0000256" key="2">
    <source>
        <dbReference type="ARBA" id="ARBA00008772"/>
    </source>
</evidence>